<dbReference type="NCBIfam" id="NF000818">
    <property type="entry name" value="PRK00062.1"/>
    <property type="match status" value="1"/>
</dbReference>
<dbReference type="CDD" id="cd00610">
    <property type="entry name" value="OAT_like"/>
    <property type="match status" value="1"/>
</dbReference>
<evidence type="ECO:0000256" key="6">
    <source>
        <dbReference type="ARBA" id="ARBA00023244"/>
    </source>
</evidence>
<dbReference type="InterPro" id="IPR015424">
    <property type="entry name" value="PyrdxlP-dep_Trfase"/>
</dbReference>
<dbReference type="PANTHER" id="PTHR43713">
    <property type="entry name" value="GLUTAMATE-1-SEMIALDEHYDE 2,1-AMINOMUTASE"/>
    <property type="match status" value="1"/>
</dbReference>
<evidence type="ECO:0000256" key="5">
    <source>
        <dbReference type="ARBA" id="ARBA00023235"/>
    </source>
</evidence>
<dbReference type="GO" id="GO:0005737">
    <property type="term" value="C:cytoplasm"/>
    <property type="evidence" value="ECO:0007669"/>
    <property type="project" value="UniProtKB-SubCell"/>
</dbReference>
<dbReference type="GO" id="GO:0030170">
    <property type="term" value="F:pyridoxal phosphate binding"/>
    <property type="evidence" value="ECO:0007669"/>
    <property type="project" value="InterPro"/>
</dbReference>
<dbReference type="Pfam" id="PF00202">
    <property type="entry name" value="Aminotran_3"/>
    <property type="match status" value="1"/>
</dbReference>
<keyword evidence="8" id="KW-0032">Aminotransferase</keyword>
<evidence type="ECO:0000256" key="1">
    <source>
        <dbReference type="ARBA" id="ARBA00001933"/>
    </source>
</evidence>
<accession>A0A1U7NUL6</accession>
<dbReference type="HAMAP" id="MF_00375">
    <property type="entry name" value="HemL_aminotrans_3"/>
    <property type="match status" value="1"/>
</dbReference>
<comment type="pathway">
    <text evidence="2">Porphyrin-containing compound metabolism; protoporphyrin-IX biosynthesis; 5-aminolevulinate from L-glutamyl-tRNA(Glu): step 2/2.</text>
</comment>
<gene>
    <name evidence="7" type="primary">hemL</name>
    <name evidence="8" type="ORF">BOO71_0011158</name>
</gene>
<dbReference type="NCBIfam" id="TIGR00713">
    <property type="entry name" value="hemL"/>
    <property type="match status" value="1"/>
</dbReference>
<dbReference type="UniPathway" id="UPA00251">
    <property type="reaction ID" value="UER00317"/>
</dbReference>
<dbReference type="EMBL" id="MSTI01000135">
    <property type="protein sequence ID" value="OLV16614.1"/>
    <property type="molecule type" value="Genomic_DNA"/>
</dbReference>
<dbReference type="Gene3D" id="3.40.640.10">
    <property type="entry name" value="Type I PLP-dependent aspartate aminotransferase-like (Major domain)"/>
    <property type="match status" value="1"/>
</dbReference>
<comment type="similarity">
    <text evidence="3 7">Belongs to the class-III pyridoxal-phosphate-dependent aminotransferase family. HemL subfamily.</text>
</comment>
<sequence>MSLSSPPSRPTSAKVLGMTQTTTQATSQTAQSEALFARARAVTPGGVNSPVRAFKSVGGTPRFIREAHGAYLTDADGTRYIDYIGSWGPMILGHNHPAVREAVADALQFGTSFGAPGEREVELAELVTRLTGTDKVRFTSSGTEATMSALRLARGFTGRKLIVKFRGNYHGHADGLLVEAGSGLMTNLDGALGESAPSSAGVPEEYAALTLVSEYNDPAALDTLMAERGAEVAAVIFEPVVGNAGVLIPTPEFLAALHRVQGMGALLIADEVMTGFRLSLNGATGLLGLKPDLTCWGKIIGGGLPVGAYGGRGDVMDFVSPQGPVYQAGTLSGNPLAMAAGLATLRTLEADAGIYGRLESYTSQLADGLKTLAAGAGVAISVNQIGSMLTPFFQGAPHGSVRDYAQAARSDTQGFGRWFQGLLSRGIYWAPSQFESIFVSASHTGAELDATLEAARAAFADLNQTNLAAPEGVSP</sequence>
<dbReference type="GO" id="GO:0006782">
    <property type="term" value="P:protoporphyrinogen IX biosynthetic process"/>
    <property type="evidence" value="ECO:0007669"/>
    <property type="project" value="UniProtKB-UniRule"/>
</dbReference>
<evidence type="ECO:0000256" key="2">
    <source>
        <dbReference type="ARBA" id="ARBA00004819"/>
    </source>
</evidence>
<name>A0A1U7NUL6_9DEIO</name>
<dbReference type="STRING" id="249408.BOO71_0011158"/>
<evidence type="ECO:0000256" key="7">
    <source>
        <dbReference type="HAMAP-Rule" id="MF_00375"/>
    </source>
</evidence>
<dbReference type="InterPro" id="IPR049704">
    <property type="entry name" value="Aminotrans_3_PPA_site"/>
</dbReference>
<comment type="cofactor">
    <cofactor evidence="1 7">
        <name>pyridoxal 5'-phosphate</name>
        <dbReference type="ChEBI" id="CHEBI:597326"/>
    </cofactor>
</comment>
<feature type="modified residue" description="N6-(pyridoxal phosphate)lysine" evidence="7">
    <location>
        <position position="298"/>
    </location>
</feature>
<reference evidence="8 9" key="1">
    <citation type="submission" date="2017-01" db="EMBL/GenBank/DDBJ databases">
        <title>Genome Analysis of Deinococcus marmoris KOPRI26562.</title>
        <authorList>
            <person name="Kim J.H."/>
            <person name="Oh H.-M."/>
        </authorList>
    </citation>
    <scope>NUCLEOTIDE SEQUENCE [LARGE SCALE GENOMIC DNA]</scope>
    <source>
        <strain evidence="8 9">KOPRI26562</strain>
    </source>
</reference>
<dbReference type="PROSITE" id="PS00600">
    <property type="entry name" value="AA_TRANSFER_CLASS_3"/>
    <property type="match status" value="1"/>
</dbReference>
<dbReference type="SUPFAM" id="SSF53383">
    <property type="entry name" value="PLP-dependent transferases"/>
    <property type="match status" value="1"/>
</dbReference>
<comment type="catalytic activity">
    <reaction evidence="7">
        <text>(S)-4-amino-5-oxopentanoate = 5-aminolevulinate</text>
        <dbReference type="Rhea" id="RHEA:14265"/>
        <dbReference type="ChEBI" id="CHEBI:57501"/>
        <dbReference type="ChEBI" id="CHEBI:356416"/>
        <dbReference type="EC" id="5.4.3.8"/>
    </reaction>
</comment>
<dbReference type="InterPro" id="IPR015421">
    <property type="entry name" value="PyrdxlP-dep_Trfase_major"/>
</dbReference>
<keyword evidence="5 7" id="KW-0413">Isomerase</keyword>
<keyword evidence="8" id="KW-0808">Transferase</keyword>
<dbReference type="EC" id="5.4.3.8" evidence="7"/>
<evidence type="ECO:0000256" key="3">
    <source>
        <dbReference type="ARBA" id="ARBA00008981"/>
    </source>
</evidence>
<dbReference type="eggNOG" id="COG0001">
    <property type="taxonomic scope" value="Bacteria"/>
</dbReference>
<evidence type="ECO:0000313" key="9">
    <source>
        <dbReference type="Proteomes" id="UP000186607"/>
    </source>
</evidence>
<comment type="caution">
    <text evidence="8">The sequence shown here is derived from an EMBL/GenBank/DDBJ whole genome shotgun (WGS) entry which is preliminary data.</text>
</comment>
<evidence type="ECO:0000313" key="8">
    <source>
        <dbReference type="EMBL" id="OLV16614.1"/>
    </source>
</evidence>
<comment type="subunit">
    <text evidence="7">Homodimer.</text>
</comment>
<protein>
    <recommendedName>
        <fullName evidence="7">Glutamate-1-semialdehyde 2,1-aminomutase</fullName>
        <shortName evidence="7">GSA</shortName>
        <ecNumber evidence="7">5.4.3.8</ecNumber>
    </recommendedName>
    <alternativeName>
        <fullName evidence="7">Glutamate-1-semialdehyde aminotransferase</fullName>
        <shortName evidence="7">GSA-AT</shortName>
    </alternativeName>
</protein>
<dbReference type="AlphaFoldDB" id="A0A1U7NUL6"/>
<dbReference type="InterPro" id="IPR015422">
    <property type="entry name" value="PyrdxlP-dep_Trfase_small"/>
</dbReference>
<keyword evidence="7" id="KW-0963">Cytoplasm</keyword>
<dbReference type="GO" id="GO:0008483">
    <property type="term" value="F:transaminase activity"/>
    <property type="evidence" value="ECO:0007669"/>
    <property type="project" value="UniProtKB-KW"/>
</dbReference>
<dbReference type="InterPro" id="IPR004639">
    <property type="entry name" value="4pyrrol_synth_GluAld_NH2Trfase"/>
</dbReference>
<dbReference type="GO" id="GO:0042286">
    <property type="term" value="F:glutamate-1-semialdehyde 2,1-aminomutase activity"/>
    <property type="evidence" value="ECO:0007669"/>
    <property type="project" value="UniProtKB-UniRule"/>
</dbReference>
<comment type="subcellular location">
    <subcellularLocation>
        <location evidence="7">Cytoplasm</location>
    </subcellularLocation>
</comment>
<keyword evidence="9" id="KW-1185">Reference proteome</keyword>
<dbReference type="PANTHER" id="PTHR43713:SF3">
    <property type="entry name" value="GLUTAMATE-1-SEMIALDEHYDE 2,1-AMINOMUTASE 1, CHLOROPLASTIC-RELATED"/>
    <property type="match status" value="1"/>
</dbReference>
<proteinExistence type="inferred from homology"/>
<keyword evidence="4 7" id="KW-0663">Pyridoxal phosphate</keyword>
<dbReference type="InterPro" id="IPR005814">
    <property type="entry name" value="Aminotrans_3"/>
</dbReference>
<dbReference type="Proteomes" id="UP000186607">
    <property type="component" value="Unassembled WGS sequence"/>
</dbReference>
<dbReference type="Gene3D" id="3.90.1150.10">
    <property type="entry name" value="Aspartate Aminotransferase, domain 1"/>
    <property type="match status" value="1"/>
</dbReference>
<keyword evidence="6 7" id="KW-0627">Porphyrin biosynthesis</keyword>
<organism evidence="8 9">
    <name type="scientific">Deinococcus marmoris</name>
    <dbReference type="NCBI Taxonomy" id="249408"/>
    <lineage>
        <taxon>Bacteria</taxon>
        <taxon>Thermotogati</taxon>
        <taxon>Deinococcota</taxon>
        <taxon>Deinococci</taxon>
        <taxon>Deinococcales</taxon>
        <taxon>Deinococcaceae</taxon>
        <taxon>Deinococcus</taxon>
    </lineage>
</organism>
<evidence type="ECO:0000256" key="4">
    <source>
        <dbReference type="ARBA" id="ARBA00022898"/>
    </source>
</evidence>
<dbReference type="FunFam" id="3.40.640.10:FF:000021">
    <property type="entry name" value="Glutamate-1-semialdehyde 2,1-aminomutase"/>
    <property type="match status" value="1"/>
</dbReference>